<proteinExistence type="predicted"/>
<evidence type="ECO:0000313" key="2">
    <source>
        <dbReference type="Proteomes" id="UP000450457"/>
    </source>
</evidence>
<organism evidence="1 2">
    <name type="scientific">Halobacillus litoralis</name>
    <dbReference type="NCBI Taxonomy" id="45668"/>
    <lineage>
        <taxon>Bacteria</taxon>
        <taxon>Bacillati</taxon>
        <taxon>Bacillota</taxon>
        <taxon>Bacilli</taxon>
        <taxon>Bacillales</taxon>
        <taxon>Bacillaceae</taxon>
        <taxon>Halobacillus</taxon>
    </lineage>
</organism>
<evidence type="ECO:0000313" key="1">
    <source>
        <dbReference type="EMBL" id="MYL70560.1"/>
    </source>
</evidence>
<dbReference type="Proteomes" id="UP000450457">
    <property type="component" value="Unassembled WGS sequence"/>
</dbReference>
<dbReference type="OrthoDB" id="43895at2"/>
<dbReference type="RefSeq" id="WP_160912496.1">
    <property type="nucleotide sequence ID" value="NZ_WMFA01000002.1"/>
</dbReference>
<sequence>MGYLKIFRNDYVQSDILREQLIKELLNKYPNVESGRKEMVSLFEGLKGRDQ</sequence>
<accession>A0A845F9F4</accession>
<reference evidence="1 2" key="1">
    <citation type="submission" date="2019-11" db="EMBL/GenBank/DDBJ databases">
        <title>Genome sequences of 17 halophilic strains isolated from different environments.</title>
        <authorList>
            <person name="Furrow R.E."/>
        </authorList>
    </citation>
    <scope>NUCLEOTIDE SEQUENCE [LARGE SCALE GENOMIC DNA]</scope>
    <source>
        <strain evidence="1 2">SL-4</strain>
    </source>
</reference>
<dbReference type="GeneID" id="78006702"/>
<dbReference type="AlphaFoldDB" id="A0A845F9F4"/>
<gene>
    <name evidence="1" type="ORF">GLW00_06855</name>
</gene>
<dbReference type="EMBL" id="WMFA01000002">
    <property type="protein sequence ID" value="MYL70560.1"/>
    <property type="molecule type" value="Genomic_DNA"/>
</dbReference>
<protein>
    <submittedName>
        <fullName evidence="1">Uncharacterized protein</fullName>
    </submittedName>
</protein>
<name>A0A845F9F4_9BACI</name>
<comment type="caution">
    <text evidence="1">The sequence shown here is derived from an EMBL/GenBank/DDBJ whole genome shotgun (WGS) entry which is preliminary data.</text>
</comment>